<dbReference type="AlphaFoldDB" id="A0A6M3M7F1"/>
<gene>
    <name evidence="1" type="ORF">MM171B02396_0002</name>
</gene>
<evidence type="ECO:0000313" key="1">
    <source>
        <dbReference type="EMBL" id="QJB01555.1"/>
    </source>
</evidence>
<name>A0A6M3M7F1_9ZZZZ</name>
<accession>A0A6M3M7F1</accession>
<organism evidence="1">
    <name type="scientific">viral metagenome</name>
    <dbReference type="NCBI Taxonomy" id="1070528"/>
    <lineage>
        <taxon>unclassified sequences</taxon>
        <taxon>metagenomes</taxon>
        <taxon>organismal metagenomes</taxon>
    </lineage>
</organism>
<sequence length="139" mass="15873">MEISIKYAKEIIHEAIGRAALSAYLCADSDERLAIYHNGCWIVGKDVGHEIDPDEQPFSLVECPGWHDVDCSFFTNGEVYDPRTDMYVNEADNNGNRAHYSEKELIGLTCDYGDVENELTNLRNLLLDFVKDRRLEHGF</sequence>
<protein>
    <submittedName>
        <fullName evidence="1">Uncharacterized protein</fullName>
    </submittedName>
</protein>
<reference evidence="1" key="1">
    <citation type="submission" date="2020-03" db="EMBL/GenBank/DDBJ databases">
        <title>The deep terrestrial virosphere.</title>
        <authorList>
            <person name="Holmfeldt K."/>
            <person name="Nilsson E."/>
            <person name="Simone D."/>
            <person name="Lopez-Fernandez M."/>
            <person name="Wu X."/>
            <person name="de Brujin I."/>
            <person name="Lundin D."/>
            <person name="Andersson A."/>
            <person name="Bertilsson S."/>
            <person name="Dopson M."/>
        </authorList>
    </citation>
    <scope>NUCLEOTIDE SEQUENCE</scope>
    <source>
        <strain evidence="1">MM171B02396</strain>
    </source>
</reference>
<dbReference type="EMBL" id="MT143714">
    <property type="protein sequence ID" value="QJB01555.1"/>
    <property type="molecule type" value="Genomic_DNA"/>
</dbReference>
<proteinExistence type="predicted"/>